<dbReference type="OrthoDB" id="411871at2759"/>
<dbReference type="EMBL" id="BGZK01000079">
    <property type="protein sequence ID" value="GBP16383.1"/>
    <property type="molecule type" value="Genomic_DNA"/>
</dbReference>
<reference evidence="1 2" key="1">
    <citation type="journal article" date="2019" name="Commun. Biol.">
        <title>The bagworm genome reveals a unique fibroin gene that provides high tensile strength.</title>
        <authorList>
            <person name="Kono N."/>
            <person name="Nakamura H."/>
            <person name="Ohtoshi R."/>
            <person name="Tomita M."/>
            <person name="Numata K."/>
            <person name="Arakawa K."/>
        </authorList>
    </citation>
    <scope>NUCLEOTIDE SEQUENCE [LARGE SCALE GENOMIC DNA]</scope>
</reference>
<comment type="caution">
    <text evidence="1">The sequence shown here is derived from an EMBL/GenBank/DDBJ whole genome shotgun (WGS) entry which is preliminary data.</text>
</comment>
<dbReference type="AlphaFoldDB" id="A0A4C1TQW9"/>
<evidence type="ECO:0000313" key="2">
    <source>
        <dbReference type="Proteomes" id="UP000299102"/>
    </source>
</evidence>
<name>A0A4C1TQW9_EUMVA</name>
<protein>
    <submittedName>
        <fullName evidence="1">Uncharacterized protein</fullName>
    </submittedName>
</protein>
<organism evidence="1 2">
    <name type="scientific">Eumeta variegata</name>
    <name type="common">Bagworm moth</name>
    <name type="synonym">Eumeta japonica</name>
    <dbReference type="NCBI Taxonomy" id="151549"/>
    <lineage>
        <taxon>Eukaryota</taxon>
        <taxon>Metazoa</taxon>
        <taxon>Ecdysozoa</taxon>
        <taxon>Arthropoda</taxon>
        <taxon>Hexapoda</taxon>
        <taxon>Insecta</taxon>
        <taxon>Pterygota</taxon>
        <taxon>Neoptera</taxon>
        <taxon>Endopterygota</taxon>
        <taxon>Lepidoptera</taxon>
        <taxon>Glossata</taxon>
        <taxon>Ditrysia</taxon>
        <taxon>Tineoidea</taxon>
        <taxon>Psychidae</taxon>
        <taxon>Oiketicinae</taxon>
        <taxon>Eumeta</taxon>
    </lineage>
</organism>
<proteinExistence type="predicted"/>
<sequence length="108" mass="11719">MGPPDGGSPNLTLKIPYWKKVSTALEKIDNPTRNSISDDISTSDEIDSAIDEAGIAKYLADSIKSQCSHASPPHDIAHIKYIVEEVQNKTSLEPKTICLPSLSAKSKR</sequence>
<dbReference type="Proteomes" id="UP000299102">
    <property type="component" value="Unassembled WGS sequence"/>
</dbReference>
<evidence type="ECO:0000313" key="1">
    <source>
        <dbReference type="EMBL" id="GBP16383.1"/>
    </source>
</evidence>
<keyword evidence="2" id="KW-1185">Reference proteome</keyword>
<gene>
    <name evidence="1" type="ORF">EVAR_9966_1</name>
</gene>
<accession>A0A4C1TQW9</accession>